<dbReference type="GO" id="GO:0031957">
    <property type="term" value="F:very long-chain fatty acid-CoA ligase activity"/>
    <property type="evidence" value="ECO:0007669"/>
    <property type="project" value="TreeGrafter"/>
</dbReference>
<dbReference type="InterPro" id="IPR042099">
    <property type="entry name" value="ANL_N_sf"/>
</dbReference>
<feature type="region of interest" description="Disordered" evidence="1">
    <location>
        <begin position="146"/>
        <end position="181"/>
    </location>
</feature>
<gene>
    <name evidence="3" type="ORF">N7493_006335</name>
</gene>
<feature type="compositionally biased region" description="Polar residues" evidence="1">
    <location>
        <begin position="149"/>
        <end position="164"/>
    </location>
</feature>
<accession>A0AAD6MVF2</accession>
<dbReference type="Gene3D" id="1.10.1200.10">
    <property type="entry name" value="ACP-like"/>
    <property type="match status" value="1"/>
</dbReference>
<dbReference type="PROSITE" id="PS50075">
    <property type="entry name" value="CARRIER"/>
    <property type="match status" value="1"/>
</dbReference>
<dbReference type="SUPFAM" id="SSF53474">
    <property type="entry name" value="alpha/beta-Hydrolases"/>
    <property type="match status" value="1"/>
</dbReference>
<reference evidence="3" key="1">
    <citation type="journal article" date="2023" name="IMA Fungus">
        <title>Comparative genomic study of the Penicillium genus elucidates a diverse pangenome and 15 lateral gene transfer events.</title>
        <authorList>
            <person name="Petersen C."/>
            <person name="Sorensen T."/>
            <person name="Nielsen M.R."/>
            <person name="Sondergaard T.E."/>
            <person name="Sorensen J.L."/>
            <person name="Fitzpatrick D.A."/>
            <person name="Frisvad J.C."/>
            <person name="Nielsen K.L."/>
        </authorList>
    </citation>
    <scope>NUCLEOTIDE SEQUENCE</scope>
    <source>
        <strain evidence="3">IBT 17514</strain>
    </source>
</reference>
<dbReference type="GO" id="GO:0044550">
    <property type="term" value="P:secondary metabolite biosynthetic process"/>
    <property type="evidence" value="ECO:0007669"/>
    <property type="project" value="UniProtKB-ARBA"/>
</dbReference>
<dbReference type="InterPro" id="IPR036736">
    <property type="entry name" value="ACP-like_sf"/>
</dbReference>
<dbReference type="PROSITE" id="PS00455">
    <property type="entry name" value="AMP_BINDING"/>
    <property type="match status" value="1"/>
</dbReference>
<dbReference type="GO" id="GO:0006633">
    <property type="term" value="P:fatty acid biosynthetic process"/>
    <property type="evidence" value="ECO:0007669"/>
    <property type="project" value="TreeGrafter"/>
</dbReference>
<dbReference type="InterPro" id="IPR001031">
    <property type="entry name" value="Thioesterase"/>
</dbReference>
<dbReference type="Gene3D" id="3.30.300.30">
    <property type="match status" value="1"/>
</dbReference>
<dbReference type="Pfam" id="PF00501">
    <property type="entry name" value="AMP-binding"/>
    <property type="match status" value="1"/>
</dbReference>
<evidence type="ECO:0000256" key="1">
    <source>
        <dbReference type="SAM" id="MobiDB-lite"/>
    </source>
</evidence>
<dbReference type="PANTHER" id="PTHR24096">
    <property type="entry name" value="LONG-CHAIN-FATTY-ACID--COA LIGASE"/>
    <property type="match status" value="1"/>
</dbReference>
<dbReference type="SUPFAM" id="SSF47336">
    <property type="entry name" value="ACP-like"/>
    <property type="match status" value="1"/>
</dbReference>
<name>A0AAD6MVF2_9EURO</name>
<protein>
    <submittedName>
        <fullName evidence="3">Thioesterase</fullName>
    </submittedName>
</protein>
<sequence>MRSLSEPDILSLLNQSSTSTAGIIAYPEGSNASPLQISYSQLRDWASQKAAWLLEHNEYHPGGVTLVHFKHHLDNIVWFWASILAGSVPALSPPLVNTSEGRQAHFKHLHTILEDPLVLTRSELLPSEFGENDVLRVIAVESDRHVDSKQGSPINQPLSSSGEDSSNRPSTSGSSNWNFPVSQPVNPQLEDVAVLMLTSGSSGHAKAVGLTHKQIFDALRGKLTAIEASQDGAVLNWIGLDHVASLTEVHLLAMYAGVTQVQVQAVEVLGDPLHFLRLLSTHNVSMSFAPDFFLRKLLAKLDEASSEEKQGIDLSRLKVLTSGGELNNVDTGVRVTEYLQQLGAKPSNIIIPGFGMTEICAGAIFNRKFPAIDRKALRESGVLGTPVPGIEMRVTPLDTTREIPSNDLSPTTNDAGLLELRGPIVFSRYFNNDEATQDAFTEDGWFKTGDLATIDSQGQLHLAGRLKELININSVKYLPYEIEEAIEYARIPGVAPSFVACFSYKNTSTSPEKIFVVYQQDYEADDTDARIAALHAIVRTVVLVTSSRPLVLPLPSGILQKTTLGKLSRPKISTALTEGKYAEYLKRDREAVDLYRKTHISAPRNDTETTLMSLFKDTLGLDISMDIDMPILDTGISSVELMKLKRSAELTFEIKEIPMLIILSHTTIRSLAKAIQKFKGDEYTSEYNPVVTLQPHGSKTPLWLFHPGVGEVLVFMTLAQYFPDRPVYAFRPRGFNPGEQTFKDRDELIDTYYAALRKKQPHGPYALAGYSYGSVLAFEISKQLEAIGEDVKFLASLNLPPHIRDRMRKLDWTAGLVHIAFFCQIITEDHAEALGPVLRGLPKDEQIDRLLAQSDPVRTAELGLTHDSIHTWVNVAFSLQTIGWNYDPSGSVSCMDVFFCQPLKDVASSREEYRYEKLNHWIDFVRDDLKYHEVGGEHYTMIGPEHVPKFQQTLKNVMAARGL</sequence>
<reference evidence="3" key="2">
    <citation type="submission" date="2023-01" db="EMBL/GenBank/DDBJ databases">
        <authorList>
            <person name="Petersen C."/>
        </authorList>
    </citation>
    <scope>NUCLEOTIDE SEQUENCE</scope>
    <source>
        <strain evidence="3">IBT 17514</strain>
    </source>
</reference>
<dbReference type="SUPFAM" id="SSF56801">
    <property type="entry name" value="Acetyl-CoA synthetase-like"/>
    <property type="match status" value="1"/>
</dbReference>
<dbReference type="PANTHER" id="PTHR24096:SF267">
    <property type="entry name" value="MALONATE--COA LIGASE ACSF3, MITOCHONDRIAL"/>
    <property type="match status" value="1"/>
</dbReference>
<keyword evidence="4" id="KW-1185">Reference proteome</keyword>
<dbReference type="InterPro" id="IPR000873">
    <property type="entry name" value="AMP-dep_synth/lig_dom"/>
</dbReference>
<dbReference type="InterPro" id="IPR045851">
    <property type="entry name" value="AMP-bd_C_sf"/>
</dbReference>
<organism evidence="3 4">
    <name type="scientific">Penicillium malachiteum</name>
    <dbReference type="NCBI Taxonomy" id="1324776"/>
    <lineage>
        <taxon>Eukaryota</taxon>
        <taxon>Fungi</taxon>
        <taxon>Dikarya</taxon>
        <taxon>Ascomycota</taxon>
        <taxon>Pezizomycotina</taxon>
        <taxon>Eurotiomycetes</taxon>
        <taxon>Eurotiomycetidae</taxon>
        <taxon>Eurotiales</taxon>
        <taxon>Aspergillaceae</taxon>
        <taxon>Penicillium</taxon>
    </lineage>
</organism>
<evidence type="ECO:0000259" key="2">
    <source>
        <dbReference type="PROSITE" id="PS50075"/>
    </source>
</evidence>
<feature type="domain" description="Carrier" evidence="2">
    <location>
        <begin position="602"/>
        <end position="679"/>
    </location>
</feature>
<dbReference type="Pfam" id="PF00975">
    <property type="entry name" value="Thioesterase"/>
    <property type="match status" value="1"/>
</dbReference>
<dbReference type="Proteomes" id="UP001215712">
    <property type="component" value="Unassembled WGS sequence"/>
</dbReference>
<evidence type="ECO:0000313" key="3">
    <source>
        <dbReference type="EMBL" id="KAJ5724607.1"/>
    </source>
</evidence>
<dbReference type="InterPro" id="IPR020845">
    <property type="entry name" value="AMP-binding_CS"/>
</dbReference>
<dbReference type="InterPro" id="IPR009081">
    <property type="entry name" value="PP-bd_ACP"/>
</dbReference>
<dbReference type="InterPro" id="IPR029058">
    <property type="entry name" value="AB_hydrolase_fold"/>
</dbReference>
<evidence type="ECO:0000313" key="4">
    <source>
        <dbReference type="Proteomes" id="UP001215712"/>
    </source>
</evidence>
<dbReference type="Gene3D" id="3.40.50.1820">
    <property type="entry name" value="alpha/beta hydrolase"/>
    <property type="match status" value="1"/>
</dbReference>
<proteinExistence type="predicted"/>
<dbReference type="GO" id="GO:0017000">
    <property type="term" value="P:antibiotic biosynthetic process"/>
    <property type="evidence" value="ECO:0007669"/>
    <property type="project" value="UniProtKB-ARBA"/>
</dbReference>
<dbReference type="EMBL" id="JAQJAN010000008">
    <property type="protein sequence ID" value="KAJ5724607.1"/>
    <property type="molecule type" value="Genomic_DNA"/>
</dbReference>
<dbReference type="Gene3D" id="3.40.50.12780">
    <property type="entry name" value="N-terminal domain of ligase-like"/>
    <property type="match status" value="1"/>
</dbReference>
<dbReference type="AlphaFoldDB" id="A0AAD6MVF2"/>
<dbReference type="Pfam" id="PF00550">
    <property type="entry name" value="PP-binding"/>
    <property type="match status" value="1"/>
</dbReference>
<comment type="caution">
    <text evidence="3">The sequence shown here is derived from an EMBL/GenBank/DDBJ whole genome shotgun (WGS) entry which is preliminary data.</text>
</comment>